<feature type="domain" description="Helicase ATP-binding" evidence="9">
    <location>
        <begin position="157"/>
        <end position="336"/>
    </location>
</feature>
<evidence type="ECO:0000313" key="12">
    <source>
        <dbReference type="WBParaSite" id="PgR046_g047_t01"/>
    </source>
</evidence>
<dbReference type="GO" id="GO:0016787">
    <property type="term" value="F:hydrolase activity"/>
    <property type="evidence" value="ECO:0007669"/>
    <property type="project" value="UniProtKB-KW"/>
</dbReference>
<dbReference type="PANTHER" id="PTHR24031">
    <property type="entry name" value="RNA HELICASE"/>
    <property type="match status" value="1"/>
</dbReference>
<dbReference type="SMART" id="SM00487">
    <property type="entry name" value="DEXDc"/>
    <property type="match status" value="1"/>
</dbReference>
<keyword evidence="3 7" id="KW-0067">ATP-binding</keyword>
<comment type="similarity">
    <text evidence="5">Belongs to the DEAD box helicase family. DDX52/ROK1 subfamily.</text>
</comment>
<feature type="region of interest" description="Disordered" evidence="8">
    <location>
        <begin position="544"/>
        <end position="579"/>
    </location>
</feature>
<dbReference type="InterPro" id="IPR011545">
    <property type="entry name" value="DEAD/DEAH_box_helicase_dom"/>
</dbReference>
<evidence type="ECO:0000313" key="11">
    <source>
        <dbReference type="Proteomes" id="UP000887569"/>
    </source>
</evidence>
<dbReference type="WBParaSite" id="PgR046_g047_t01">
    <property type="protein sequence ID" value="PgR046_g047_t01"/>
    <property type="gene ID" value="PgR046_g047"/>
</dbReference>
<dbReference type="Pfam" id="PF00271">
    <property type="entry name" value="Helicase_C"/>
    <property type="match status" value="1"/>
</dbReference>
<dbReference type="PROSITE" id="PS51194">
    <property type="entry name" value="HELICASE_CTER"/>
    <property type="match status" value="1"/>
</dbReference>
<feature type="domain" description="Helicase C-terminal" evidence="10">
    <location>
        <begin position="347"/>
        <end position="513"/>
    </location>
</feature>
<dbReference type="Proteomes" id="UP000887569">
    <property type="component" value="Unplaced"/>
</dbReference>
<comment type="domain">
    <text evidence="7">The Q motif is unique to and characteristic of the DEAD box family of RNA helicases and controls ATP binding and hydrolysis.</text>
</comment>
<organism evidence="11 12">
    <name type="scientific">Parascaris univalens</name>
    <name type="common">Nematode worm</name>
    <dbReference type="NCBI Taxonomy" id="6257"/>
    <lineage>
        <taxon>Eukaryota</taxon>
        <taxon>Metazoa</taxon>
        <taxon>Ecdysozoa</taxon>
        <taxon>Nematoda</taxon>
        <taxon>Chromadorea</taxon>
        <taxon>Rhabditida</taxon>
        <taxon>Spirurina</taxon>
        <taxon>Ascaridomorpha</taxon>
        <taxon>Ascaridoidea</taxon>
        <taxon>Ascarididae</taxon>
        <taxon>Parascaris</taxon>
    </lineage>
</organism>
<evidence type="ECO:0000256" key="7">
    <source>
        <dbReference type="RuleBase" id="RU365068"/>
    </source>
</evidence>
<keyword evidence="2 7" id="KW-0378">Hydrolase</keyword>
<dbReference type="AlphaFoldDB" id="A0A915BLV2"/>
<evidence type="ECO:0000256" key="8">
    <source>
        <dbReference type="SAM" id="MobiDB-lite"/>
    </source>
</evidence>
<comment type="function">
    <text evidence="7">RNA helicase.</text>
</comment>
<dbReference type="InterPro" id="IPR027417">
    <property type="entry name" value="P-loop_NTPase"/>
</dbReference>
<dbReference type="GO" id="GO:0030490">
    <property type="term" value="P:maturation of SSU-rRNA"/>
    <property type="evidence" value="ECO:0007669"/>
    <property type="project" value="InterPro"/>
</dbReference>
<dbReference type="InterPro" id="IPR014001">
    <property type="entry name" value="Helicase_ATP-bd"/>
</dbReference>
<evidence type="ECO:0000256" key="3">
    <source>
        <dbReference type="ARBA" id="ARBA00022840"/>
    </source>
</evidence>
<keyword evidence="1 7" id="KW-0547">Nucleotide-binding</keyword>
<dbReference type="SUPFAM" id="SSF52540">
    <property type="entry name" value="P-loop containing nucleoside triphosphate hydrolases"/>
    <property type="match status" value="1"/>
</dbReference>
<dbReference type="PROSITE" id="PS51192">
    <property type="entry name" value="HELICASE_ATP_BIND_1"/>
    <property type="match status" value="1"/>
</dbReference>
<proteinExistence type="inferred from homology"/>
<evidence type="ECO:0000259" key="10">
    <source>
        <dbReference type="PROSITE" id="PS51194"/>
    </source>
</evidence>
<dbReference type="CDD" id="cd17957">
    <property type="entry name" value="DEADc_DDX52"/>
    <property type="match status" value="1"/>
</dbReference>
<sequence length="579" mass="66856">MLNKEDLHEDVFKKLIFGVKRTKYFKRNDKNEENERKKLRIRSLPDEDIAGANVIIEENHQNDDFESDIVKEPELLSGSSLSLNERKKKKKFEERKRFLHLEKMNRLRRLNRIYTWGENIPDPCVNFLDLKGIPEELLKNLREFEINEPSAIQMQAMTIMCERRDLLASAPTGSGKTLAFTIPIILDIIRLKRLPKYQHGKRLLALILEPTKELSKQTYMQFLKFGQNLPISCGLMQGEELPSDAEIIVSTPKRMEFFIENNPSNSTFKWLRWLIVDESDRLFETTEGDSRCFRAQLAKVYQACNGKYTHRCFFSATFSYEVEDWCKTNLHNVAMVCVGARNSTVDSVEQELVFAGSEHGKVVAIRSLFQQGFEPPALIFVQSKDRARQLFSEMSSFEPPIPVALISSERSEKERDSAIAKFRDGSIWVLICTELLGRGLDFRGVNMVINFDLPTSIVSYIHRIGRTGRAGRRGRAVTYFTERDMDMIRPIAAVISQAGFAVPEYTLKLRKLTRRERKGFLRHPPKRKNIGVIKKKLSKHEQVVVQRDSDSVSASRQQIRIRERKKTRKVTFKGDGGGK</sequence>
<name>A0A915BLV2_PARUN</name>
<dbReference type="GO" id="GO:0003724">
    <property type="term" value="F:RNA helicase activity"/>
    <property type="evidence" value="ECO:0007669"/>
    <property type="project" value="UniProtKB-EC"/>
</dbReference>
<keyword evidence="11" id="KW-1185">Reference proteome</keyword>
<keyword evidence="4 7" id="KW-0694">RNA-binding</keyword>
<protein>
    <recommendedName>
        <fullName evidence="7">ATP-dependent RNA helicase</fullName>
        <ecNumber evidence="7">3.6.4.13</ecNumber>
    </recommendedName>
</protein>
<dbReference type="Pfam" id="PF00270">
    <property type="entry name" value="DEAD"/>
    <property type="match status" value="1"/>
</dbReference>
<dbReference type="InterPro" id="IPR044764">
    <property type="entry name" value="DDX52/Rok1_DEADc"/>
</dbReference>
<accession>A0A915BLV2</accession>
<reference evidence="12" key="1">
    <citation type="submission" date="2022-11" db="UniProtKB">
        <authorList>
            <consortium name="WormBaseParasite"/>
        </authorList>
    </citation>
    <scope>IDENTIFICATION</scope>
</reference>
<dbReference type="EC" id="3.6.4.13" evidence="7"/>
<evidence type="ECO:0000256" key="2">
    <source>
        <dbReference type="ARBA" id="ARBA00022801"/>
    </source>
</evidence>
<evidence type="ECO:0000259" key="9">
    <source>
        <dbReference type="PROSITE" id="PS51192"/>
    </source>
</evidence>
<evidence type="ECO:0000256" key="6">
    <source>
        <dbReference type="ARBA" id="ARBA00047984"/>
    </source>
</evidence>
<evidence type="ECO:0000256" key="5">
    <source>
        <dbReference type="ARBA" id="ARBA00024355"/>
    </source>
</evidence>
<dbReference type="GO" id="GO:0003723">
    <property type="term" value="F:RNA binding"/>
    <property type="evidence" value="ECO:0007669"/>
    <property type="project" value="UniProtKB-UniRule"/>
</dbReference>
<dbReference type="GO" id="GO:0005524">
    <property type="term" value="F:ATP binding"/>
    <property type="evidence" value="ECO:0007669"/>
    <property type="project" value="UniProtKB-UniRule"/>
</dbReference>
<feature type="compositionally biased region" description="Basic residues" evidence="8">
    <location>
        <begin position="562"/>
        <end position="571"/>
    </location>
</feature>
<comment type="catalytic activity">
    <reaction evidence="6 7">
        <text>ATP + H2O = ADP + phosphate + H(+)</text>
        <dbReference type="Rhea" id="RHEA:13065"/>
        <dbReference type="ChEBI" id="CHEBI:15377"/>
        <dbReference type="ChEBI" id="CHEBI:15378"/>
        <dbReference type="ChEBI" id="CHEBI:30616"/>
        <dbReference type="ChEBI" id="CHEBI:43474"/>
        <dbReference type="ChEBI" id="CHEBI:456216"/>
        <dbReference type="EC" id="3.6.4.13"/>
    </reaction>
</comment>
<dbReference type="SMART" id="SM00490">
    <property type="entry name" value="HELICc"/>
    <property type="match status" value="1"/>
</dbReference>
<dbReference type="Gene3D" id="3.40.50.300">
    <property type="entry name" value="P-loop containing nucleotide triphosphate hydrolases"/>
    <property type="match status" value="2"/>
</dbReference>
<evidence type="ECO:0000256" key="4">
    <source>
        <dbReference type="ARBA" id="ARBA00022884"/>
    </source>
</evidence>
<dbReference type="CDD" id="cd18787">
    <property type="entry name" value="SF2_C_DEAD"/>
    <property type="match status" value="1"/>
</dbReference>
<keyword evidence="7" id="KW-0347">Helicase</keyword>
<evidence type="ECO:0000256" key="1">
    <source>
        <dbReference type="ARBA" id="ARBA00022741"/>
    </source>
</evidence>
<dbReference type="InterPro" id="IPR001650">
    <property type="entry name" value="Helicase_C-like"/>
</dbReference>